<reference evidence="3" key="2">
    <citation type="submission" date="2016-10" db="EMBL/GenBank/DDBJ databases">
        <authorList>
            <person name="Wibberg D."/>
        </authorList>
    </citation>
    <scope>NUCLEOTIDE SEQUENCE [LARGE SCALE GENOMIC DNA]</scope>
</reference>
<name>A0A1H8J0I1_9HYPH</name>
<keyword evidence="4" id="KW-1185">Reference proteome</keyword>
<evidence type="ECO:0000313" key="3">
    <source>
        <dbReference type="Proteomes" id="UP000183063"/>
    </source>
</evidence>
<evidence type="ECO:0000313" key="2">
    <source>
        <dbReference type="EMBL" id="SEN74383.1"/>
    </source>
</evidence>
<dbReference type="STRING" id="501024.RTCCBAU85039_2061"/>
<protein>
    <submittedName>
        <fullName evidence="1">Uncharacterized protein</fullName>
    </submittedName>
</protein>
<proteinExistence type="predicted"/>
<organism evidence="1 3">
    <name type="scientific">Rhizobium tibeticum</name>
    <dbReference type="NCBI Taxonomy" id="501024"/>
    <lineage>
        <taxon>Bacteria</taxon>
        <taxon>Pseudomonadati</taxon>
        <taxon>Pseudomonadota</taxon>
        <taxon>Alphaproteobacteria</taxon>
        <taxon>Hyphomicrobiales</taxon>
        <taxon>Rhizobiaceae</taxon>
        <taxon>Rhizobium/Agrobacterium group</taxon>
        <taxon>Rhizobium</taxon>
    </lineage>
</organism>
<sequence length="52" mass="5660">MAAGAAVPQAFISRKIAIRAGPRKGEMQLPYQYLSYDHPNQRGMSGTNIEPA</sequence>
<reference evidence="1" key="1">
    <citation type="submission" date="2016-10" db="EMBL/GenBank/DDBJ databases">
        <authorList>
            <person name="de Groot N.N."/>
        </authorList>
    </citation>
    <scope>NUCLEOTIDE SEQUENCE [LARGE SCALE GENOMIC DNA]</scope>
    <source>
        <strain evidence="1">CCBAU85039</strain>
    </source>
</reference>
<gene>
    <name evidence="1" type="ORF">RTCCBAU85039_2061</name>
    <name evidence="2" type="ORF">SAMN05216228_100755</name>
</gene>
<dbReference type="EMBL" id="FNXB01000009">
    <property type="protein sequence ID" value="SEH73864.1"/>
    <property type="molecule type" value="Genomic_DNA"/>
</dbReference>
<reference evidence="2 4" key="3">
    <citation type="submission" date="2016-10" db="EMBL/GenBank/DDBJ databases">
        <authorList>
            <person name="Varghese N."/>
            <person name="Submissions S."/>
        </authorList>
    </citation>
    <scope>NUCLEOTIDE SEQUENCE [LARGE SCALE GENOMIC DNA]</scope>
    <source>
        <strain evidence="2 4">CGMCC 1.7071</strain>
    </source>
</reference>
<evidence type="ECO:0000313" key="1">
    <source>
        <dbReference type="EMBL" id="SEH73864.1"/>
    </source>
</evidence>
<dbReference type="Proteomes" id="UP000198939">
    <property type="component" value="Unassembled WGS sequence"/>
</dbReference>
<accession>A0A1H8J0I1</accession>
<dbReference type="EMBL" id="FOCV01000007">
    <property type="protein sequence ID" value="SEN74383.1"/>
    <property type="molecule type" value="Genomic_DNA"/>
</dbReference>
<dbReference type="AlphaFoldDB" id="A0A1H8J0I1"/>
<evidence type="ECO:0000313" key="4">
    <source>
        <dbReference type="Proteomes" id="UP000198939"/>
    </source>
</evidence>
<dbReference type="Proteomes" id="UP000183063">
    <property type="component" value="Unassembled WGS sequence"/>
</dbReference>